<dbReference type="GO" id="GO:0005524">
    <property type="term" value="F:ATP binding"/>
    <property type="evidence" value="ECO:0007669"/>
    <property type="project" value="UniProtKB-UniRule"/>
</dbReference>
<sequence>MNLHILGICGTFMGGVAALARELGHRVQGSDANVYPPMSTQLEQLGIGLHSGYRPDDIAADTDCVLVGNALSRGNPAVEHVLNRQLNYRSGAQWLAENVLPGRHTLAVAGTHGKTTTTSILAFLLEAAGREPGFLVGGVPENFGVSARLGSGREFVVEADEYDTAFFDKRSKFVHYGPRVAILNNLEFDHADIFPDLAAIQRQFHHLVRIVPGEGRLIVNGEDAALAEVLAMGCWTPVERFAIDADAEWQAELTAADGSEFVLKHLGKALGTVRWPLVGRHNVMNALAAFAACHAVGVDVAAVIPSLAGFVSVKRRLEVVGTAHGVTVYDDFAHHPTAIRTTLEGLRARVGGARILVAMEPRSNSMRLGAHAREIAPSLAAADDVVFLHRPELPWDADAVVSALKGEGHKVATVEALVERLQSIARDGDHIVFMSNGGFEDAPRRCLRALQA</sequence>
<evidence type="ECO:0000259" key="12">
    <source>
        <dbReference type="Pfam" id="PF08245"/>
    </source>
</evidence>
<proteinExistence type="inferred from homology"/>
<keyword evidence="3 9" id="KW-0547">Nucleotide-binding</keyword>
<dbReference type="EC" id="6.3.2.45" evidence="9"/>
<feature type="domain" description="Mur ligase central" evidence="12">
    <location>
        <begin position="108"/>
        <end position="293"/>
    </location>
</feature>
<reference evidence="13" key="2">
    <citation type="submission" date="2020-09" db="EMBL/GenBank/DDBJ databases">
        <authorList>
            <person name="Sun Q."/>
            <person name="Zhou Y."/>
        </authorList>
    </citation>
    <scope>NUCLEOTIDE SEQUENCE</scope>
    <source>
        <strain evidence="13">CGMCC 1.12726</strain>
    </source>
</reference>
<comment type="similarity">
    <text evidence="9">Belongs to the MurCDEF family. Mpl subfamily.</text>
</comment>
<keyword evidence="4 9" id="KW-0067">ATP-binding</keyword>
<feature type="domain" description="Mur ligase C-terminal" evidence="11">
    <location>
        <begin position="315"/>
        <end position="437"/>
    </location>
</feature>
<dbReference type="SUPFAM" id="SSF51984">
    <property type="entry name" value="MurCD N-terminal domain"/>
    <property type="match status" value="1"/>
</dbReference>
<dbReference type="GO" id="GO:0009252">
    <property type="term" value="P:peptidoglycan biosynthetic process"/>
    <property type="evidence" value="ECO:0007669"/>
    <property type="project" value="UniProtKB-UniRule"/>
</dbReference>
<evidence type="ECO:0000313" key="14">
    <source>
        <dbReference type="Proteomes" id="UP000632858"/>
    </source>
</evidence>
<dbReference type="InterPro" id="IPR036565">
    <property type="entry name" value="Mur-like_cat_sf"/>
</dbReference>
<dbReference type="GO" id="GO:0051301">
    <property type="term" value="P:cell division"/>
    <property type="evidence" value="ECO:0007669"/>
    <property type="project" value="UniProtKB-KW"/>
</dbReference>
<evidence type="ECO:0000256" key="9">
    <source>
        <dbReference type="HAMAP-Rule" id="MF_02020"/>
    </source>
</evidence>
<evidence type="ECO:0000256" key="8">
    <source>
        <dbReference type="ARBA" id="ARBA00023316"/>
    </source>
</evidence>
<evidence type="ECO:0000259" key="10">
    <source>
        <dbReference type="Pfam" id="PF01225"/>
    </source>
</evidence>
<dbReference type="Pfam" id="PF02875">
    <property type="entry name" value="Mur_ligase_C"/>
    <property type="match status" value="1"/>
</dbReference>
<dbReference type="GO" id="GO:0009254">
    <property type="term" value="P:peptidoglycan turnover"/>
    <property type="evidence" value="ECO:0007669"/>
    <property type="project" value="UniProtKB-UniRule"/>
</dbReference>
<keyword evidence="6 9" id="KW-0573">Peptidoglycan synthesis</keyword>
<dbReference type="SUPFAM" id="SSF53623">
    <property type="entry name" value="MurD-like peptide ligases, catalytic domain"/>
    <property type="match status" value="1"/>
</dbReference>
<keyword evidence="5 9" id="KW-0133">Cell shape</keyword>
<comment type="caution">
    <text evidence="13">The sequence shown here is derived from an EMBL/GenBank/DDBJ whole genome shotgun (WGS) entry which is preliminary data.</text>
</comment>
<dbReference type="EMBL" id="BMFO01000005">
    <property type="protein sequence ID" value="GGF98069.1"/>
    <property type="molecule type" value="Genomic_DNA"/>
</dbReference>
<dbReference type="Gene3D" id="3.40.1190.10">
    <property type="entry name" value="Mur-like, catalytic domain"/>
    <property type="match status" value="1"/>
</dbReference>
<dbReference type="Pfam" id="PF01225">
    <property type="entry name" value="Mur_ligase"/>
    <property type="match status" value="1"/>
</dbReference>
<evidence type="ECO:0000256" key="6">
    <source>
        <dbReference type="ARBA" id="ARBA00022984"/>
    </source>
</evidence>
<evidence type="ECO:0000259" key="11">
    <source>
        <dbReference type="Pfam" id="PF02875"/>
    </source>
</evidence>
<evidence type="ECO:0000256" key="3">
    <source>
        <dbReference type="ARBA" id="ARBA00022741"/>
    </source>
</evidence>
<dbReference type="Proteomes" id="UP000632858">
    <property type="component" value="Unassembled WGS sequence"/>
</dbReference>
<dbReference type="GO" id="GO:0071555">
    <property type="term" value="P:cell wall organization"/>
    <property type="evidence" value="ECO:0007669"/>
    <property type="project" value="UniProtKB-KW"/>
</dbReference>
<gene>
    <name evidence="9 13" type="primary">mpl</name>
    <name evidence="13" type="ORF">GCM10010960_19690</name>
</gene>
<dbReference type="InterPro" id="IPR004101">
    <property type="entry name" value="Mur_ligase_C"/>
</dbReference>
<comment type="catalytic activity">
    <reaction evidence="9">
        <text>UDP-N-acetyl-alpha-D-muramate + L-alanyl-gamma-D-glutamyl-meso-2,6-diaminopimelate + ATP = UDP-N-acetyl-alpha-D-muramoyl-L-alanyl-gamma-D-glutamyl-meso-2,6-diaminopimelate + ADP + phosphate + H(+)</text>
        <dbReference type="Rhea" id="RHEA:29563"/>
        <dbReference type="ChEBI" id="CHEBI:15378"/>
        <dbReference type="ChEBI" id="CHEBI:30616"/>
        <dbReference type="ChEBI" id="CHEBI:43474"/>
        <dbReference type="ChEBI" id="CHEBI:61401"/>
        <dbReference type="ChEBI" id="CHEBI:70757"/>
        <dbReference type="ChEBI" id="CHEBI:83905"/>
        <dbReference type="ChEBI" id="CHEBI:456216"/>
        <dbReference type="EC" id="6.3.2.45"/>
    </reaction>
</comment>
<evidence type="ECO:0000256" key="2">
    <source>
        <dbReference type="ARBA" id="ARBA00022618"/>
    </source>
</evidence>
<feature type="binding site" evidence="9">
    <location>
        <begin position="110"/>
        <end position="116"/>
    </location>
    <ligand>
        <name>ATP</name>
        <dbReference type="ChEBI" id="CHEBI:30616"/>
    </ligand>
</feature>
<comment type="function">
    <text evidence="9">Reutilizes the intact tripeptide L-alanyl-gamma-D-glutamyl-meso-diaminopimelate by linking it to UDP-N-acetylmuramate.</text>
</comment>
<dbReference type="SUPFAM" id="SSF53244">
    <property type="entry name" value="MurD-like peptide ligases, peptide-binding domain"/>
    <property type="match status" value="1"/>
</dbReference>
<comment type="cofactor">
    <cofactor evidence="9">
        <name>Mg(2+)</name>
        <dbReference type="ChEBI" id="CHEBI:18420"/>
    </cofactor>
</comment>
<keyword evidence="2 9" id="KW-0132">Cell division</keyword>
<keyword evidence="8 9" id="KW-0961">Cell wall biogenesis/degradation</keyword>
<reference evidence="13" key="1">
    <citation type="journal article" date="2014" name="Int. J. Syst. Evol. Microbiol.">
        <title>Complete genome sequence of Corynebacterium casei LMG S-19264T (=DSM 44701T), isolated from a smear-ripened cheese.</title>
        <authorList>
            <consortium name="US DOE Joint Genome Institute (JGI-PGF)"/>
            <person name="Walter F."/>
            <person name="Albersmeier A."/>
            <person name="Kalinowski J."/>
            <person name="Ruckert C."/>
        </authorList>
    </citation>
    <scope>NUCLEOTIDE SEQUENCE</scope>
    <source>
        <strain evidence="13">CGMCC 1.12726</strain>
    </source>
</reference>
<keyword evidence="14" id="KW-1185">Reference proteome</keyword>
<dbReference type="InterPro" id="IPR036615">
    <property type="entry name" value="Mur_ligase_C_dom_sf"/>
</dbReference>
<dbReference type="NCBIfam" id="TIGR01081">
    <property type="entry name" value="mpl"/>
    <property type="match status" value="1"/>
</dbReference>
<dbReference type="Gene3D" id="3.40.50.720">
    <property type="entry name" value="NAD(P)-binding Rossmann-like Domain"/>
    <property type="match status" value="1"/>
</dbReference>
<accession>A0A917FRL9</accession>
<evidence type="ECO:0000256" key="7">
    <source>
        <dbReference type="ARBA" id="ARBA00023306"/>
    </source>
</evidence>
<dbReference type="HAMAP" id="MF_02020">
    <property type="entry name" value="Mpl"/>
    <property type="match status" value="1"/>
</dbReference>
<dbReference type="PANTHER" id="PTHR43445">
    <property type="entry name" value="UDP-N-ACETYLMURAMATE--L-ALANINE LIGASE-RELATED"/>
    <property type="match status" value="1"/>
</dbReference>
<dbReference type="Gene3D" id="3.90.190.20">
    <property type="entry name" value="Mur ligase, C-terminal domain"/>
    <property type="match status" value="1"/>
</dbReference>
<keyword evidence="9" id="KW-0460">Magnesium</keyword>
<comment type="pathway">
    <text evidence="9">Cell wall biogenesis; peptidoglycan recycling.</text>
</comment>
<evidence type="ECO:0000256" key="4">
    <source>
        <dbReference type="ARBA" id="ARBA00022840"/>
    </source>
</evidence>
<feature type="domain" description="Mur ligase N-terminal catalytic" evidence="10">
    <location>
        <begin position="3"/>
        <end position="97"/>
    </location>
</feature>
<keyword evidence="1 9" id="KW-0436">Ligase</keyword>
<dbReference type="InterPro" id="IPR013221">
    <property type="entry name" value="Mur_ligase_cen"/>
</dbReference>
<evidence type="ECO:0000256" key="1">
    <source>
        <dbReference type="ARBA" id="ARBA00022598"/>
    </source>
</evidence>
<dbReference type="AlphaFoldDB" id="A0A917FRL9"/>
<dbReference type="GO" id="GO:0106418">
    <property type="term" value="F:UDP-N-acetylmuramate-L-alanyl-gamma-D-glutamyl-meso-2,6-diaminoheptanedioate ligase activity"/>
    <property type="evidence" value="ECO:0007669"/>
    <property type="project" value="UniProtKB-EC"/>
</dbReference>
<organism evidence="13 14">
    <name type="scientific">Arenimonas maotaiensis</name>
    <dbReference type="NCBI Taxonomy" id="1446479"/>
    <lineage>
        <taxon>Bacteria</taxon>
        <taxon>Pseudomonadati</taxon>
        <taxon>Pseudomonadota</taxon>
        <taxon>Gammaproteobacteria</taxon>
        <taxon>Lysobacterales</taxon>
        <taxon>Lysobacteraceae</taxon>
        <taxon>Arenimonas</taxon>
    </lineage>
</organism>
<dbReference type="GO" id="GO:0008360">
    <property type="term" value="P:regulation of cell shape"/>
    <property type="evidence" value="ECO:0007669"/>
    <property type="project" value="UniProtKB-KW"/>
</dbReference>
<name>A0A917FRL9_9GAMM</name>
<protein>
    <recommendedName>
        <fullName evidence="9">UDP-N-acetylmuramate--L-alanyl-gamma-D-glutamyl-meso-2,6-diaminoheptandioate ligase</fullName>
        <ecNumber evidence="9">6.3.2.45</ecNumber>
    </recommendedName>
    <alternativeName>
        <fullName evidence="9">Murein peptide ligase</fullName>
    </alternativeName>
    <alternativeName>
        <fullName evidence="9">UDP-N-acetylmuramate:L-alanyl-gamma-D-glutamyl-meso-diaminopimelate ligase</fullName>
    </alternativeName>
</protein>
<keyword evidence="7 9" id="KW-0131">Cell cycle</keyword>
<dbReference type="InterPro" id="IPR050061">
    <property type="entry name" value="MurCDEF_pg_biosynth"/>
</dbReference>
<dbReference type="InterPro" id="IPR000713">
    <property type="entry name" value="Mur_ligase_N"/>
</dbReference>
<evidence type="ECO:0000256" key="5">
    <source>
        <dbReference type="ARBA" id="ARBA00022960"/>
    </source>
</evidence>
<dbReference type="PANTHER" id="PTHR43445:SF5">
    <property type="entry name" value="UDP-N-ACETYLMURAMATE--L-ALANYL-GAMMA-D-GLUTAMYL-MESO-2,6-DIAMINOHEPTANDIOATE LIGASE"/>
    <property type="match status" value="1"/>
</dbReference>
<dbReference type="InterPro" id="IPR005757">
    <property type="entry name" value="Mpl"/>
</dbReference>
<dbReference type="RefSeq" id="WP_188450237.1">
    <property type="nucleotide sequence ID" value="NZ_BMFO01000005.1"/>
</dbReference>
<evidence type="ECO:0000313" key="13">
    <source>
        <dbReference type="EMBL" id="GGF98069.1"/>
    </source>
</evidence>
<dbReference type="Pfam" id="PF08245">
    <property type="entry name" value="Mur_ligase_M"/>
    <property type="match status" value="1"/>
</dbReference>